<evidence type="ECO:0000313" key="5">
    <source>
        <dbReference type="Proteomes" id="UP000577386"/>
    </source>
</evidence>
<keyword evidence="2" id="KW-0812">Transmembrane</keyword>
<proteinExistence type="predicted"/>
<keyword evidence="2" id="KW-0472">Membrane</keyword>
<evidence type="ECO:0000256" key="2">
    <source>
        <dbReference type="SAM" id="Phobius"/>
    </source>
</evidence>
<dbReference type="RefSeq" id="WP_182775041.1">
    <property type="nucleotide sequence ID" value="NZ_BAAAHW010000021.1"/>
</dbReference>
<feature type="transmembrane region" description="Helical" evidence="2">
    <location>
        <begin position="262"/>
        <end position="280"/>
    </location>
</feature>
<keyword evidence="2" id="KW-1133">Transmembrane helix</keyword>
<feature type="chain" id="PRO_5031111813" evidence="3">
    <location>
        <begin position="30"/>
        <end position="293"/>
    </location>
</feature>
<sequence>MTSTHPRTAAVALLAATALGALTPASAHAASAPAGFPAPFTTSATAQAREAASSPATLHTLSRFFARAGALKADAARPHLVGPSVTVYSLAPGFVAGRPGAPVAAPQFVASKAVSADGQVASLWTARTAQGWKVVNIATGGDETDYVGKAHGRGTVFQEPQIDAWYVVRDGRVLPLDPDARRAVGKAGVSLADYQRLVHKKYGDKLPGSAYDRAGKGGGYDGAPASPPTSSANASSVPASSADAPSASAATATATTSTTSTAFTAAATAMAAAAVLAVCLRLRRARRSRRVTV</sequence>
<dbReference type="EMBL" id="JACJIJ010000002">
    <property type="protein sequence ID" value="MBA9052118.1"/>
    <property type="molecule type" value="Genomic_DNA"/>
</dbReference>
<protein>
    <submittedName>
        <fullName evidence="4">Uncharacterized protein</fullName>
    </submittedName>
</protein>
<feature type="compositionally biased region" description="Low complexity" evidence="1">
    <location>
        <begin position="228"/>
        <end position="243"/>
    </location>
</feature>
<evidence type="ECO:0000256" key="1">
    <source>
        <dbReference type="SAM" id="MobiDB-lite"/>
    </source>
</evidence>
<dbReference type="Proteomes" id="UP000577386">
    <property type="component" value="Unassembled WGS sequence"/>
</dbReference>
<reference evidence="4 5" key="1">
    <citation type="submission" date="2020-08" db="EMBL/GenBank/DDBJ databases">
        <title>Sequencing the genomes of 1000 actinobacteria strains.</title>
        <authorList>
            <person name="Klenk H.-P."/>
        </authorList>
    </citation>
    <scope>NUCLEOTIDE SEQUENCE [LARGE SCALE GENOMIC DNA]</scope>
    <source>
        <strain evidence="4 5">DSM 41827</strain>
    </source>
</reference>
<accession>A0A7W3NKH5</accession>
<feature type="signal peptide" evidence="3">
    <location>
        <begin position="1"/>
        <end position="29"/>
    </location>
</feature>
<feature type="region of interest" description="Disordered" evidence="1">
    <location>
        <begin position="213"/>
        <end position="243"/>
    </location>
</feature>
<dbReference type="GeneID" id="93979826"/>
<gene>
    <name evidence="4" type="ORF">HDA42_001296</name>
</gene>
<comment type="caution">
    <text evidence="4">The sequence shown here is derived from an EMBL/GenBank/DDBJ whole genome shotgun (WGS) entry which is preliminary data.</text>
</comment>
<evidence type="ECO:0000313" key="4">
    <source>
        <dbReference type="EMBL" id="MBA9052118.1"/>
    </source>
</evidence>
<dbReference type="AlphaFoldDB" id="A0A7W3NKH5"/>
<keyword evidence="3" id="KW-0732">Signal</keyword>
<name>A0A7W3NKH5_STRMR</name>
<organism evidence="4 5">
    <name type="scientific">Streptomyces murinus</name>
    <dbReference type="NCBI Taxonomy" id="33900"/>
    <lineage>
        <taxon>Bacteria</taxon>
        <taxon>Bacillati</taxon>
        <taxon>Actinomycetota</taxon>
        <taxon>Actinomycetes</taxon>
        <taxon>Kitasatosporales</taxon>
        <taxon>Streptomycetaceae</taxon>
        <taxon>Streptomyces</taxon>
    </lineage>
</organism>
<keyword evidence="5" id="KW-1185">Reference proteome</keyword>
<evidence type="ECO:0000256" key="3">
    <source>
        <dbReference type="SAM" id="SignalP"/>
    </source>
</evidence>